<dbReference type="EMBL" id="MK500309">
    <property type="protein sequence ID" value="QBK85214.1"/>
    <property type="molecule type" value="Genomic_DNA"/>
</dbReference>
<organism evidence="1">
    <name type="scientific">Iridovirus LCIVAC01</name>
    <dbReference type="NCBI Taxonomy" id="2506607"/>
    <lineage>
        <taxon>Viruses</taxon>
        <taxon>Varidnaviria</taxon>
        <taxon>Bamfordvirae</taxon>
        <taxon>Nucleocytoviricota</taxon>
        <taxon>Megaviricetes</taxon>
        <taxon>Pimascovirales</taxon>
        <taxon>Pimascovirales incertae sedis</taxon>
        <taxon>Iridoviridae</taxon>
    </lineage>
</organism>
<gene>
    <name evidence="1" type="ORF">LCIVAC01_00230</name>
</gene>
<protein>
    <submittedName>
        <fullName evidence="1">Uncharacterized protein</fullName>
    </submittedName>
</protein>
<accession>A0A481YRY5</accession>
<proteinExistence type="predicted"/>
<sequence length="269" mass="28363">MGSSFKIRDLSSTNIIQLFETTSEHTSEIALSQQPFLTGENYNNNIPLINQGNTIDNIYTALAAAGAVGAIKPGRTITFNNNTSSTNLDLYLTLGGTNPQPLTKISTINVGNMFVWPISDTKYGLCGNFTTMPAGVTPPKSNAGPTLFEFGLNQVWSTSVPEIRDTFDISTVPPGIGNKANNGPRSLVVSLSRAAGFSIQQAFNYNVGIQVVPPAGVLPTQTVTCNVTNGDSPGSVGFPNDTAFPKQQTGGALGNYTVIFIDPVANLPS</sequence>
<reference evidence="1" key="1">
    <citation type="journal article" date="2019" name="MBio">
        <title>Virus Genomes from Deep Sea Sediments Expand the Ocean Megavirome and Support Independent Origins of Viral Gigantism.</title>
        <authorList>
            <person name="Backstrom D."/>
            <person name="Yutin N."/>
            <person name="Jorgensen S.L."/>
            <person name="Dharamshi J."/>
            <person name="Homa F."/>
            <person name="Zaremba-Niedwiedzka K."/>
            <person name="Spang A."/>
            <person name="Wolf Y.I."/>
            <person name="Koonin E.V."/>
            <person name="Ettema T.J."/>
        </authorList>
    </citation>
    <scope>NUCLEOTIDE SEQUENCE</scope>
</reference>
<name>A0A481YRY5_9VIRU</name>
<evidence type="ECO:0000313" key="1">
    <source>
        <dbReference type="EMBL" id="QBK85214.1"/>
    </source>
</evidence>